<feature type="domain" description="IclR-ED" evidence="5">
    <location>
        <begin position="71"/>
        <end position="255"/>
    </location>
</feature>
<evidence type="ECO:0000259" key="4">
    <source>
        <dbReference type="PROSITE" id="PS51077"/>
    </source>
</evidence>
<evidence type="ECO:0000256" key="2">
    <source>
        <dbReference type="ARBA" id="ARBA00023125"/>
    </source>
</evidence>
<dbReference type="PANTHER" id="PTHR30136">
    <property type="entry name" value="HELIX-TURN-HELIX TRANSCRIPTIONAL REGULATOR, ICLR FAMILY"/>
    <property type="match status" value="1"/>
</dbReference>
<dbReference type="PROSITE" id="PS51077">
    <property type="entry name" value="HTH_ICLR"/>
    <property type="match status" value="1"/>
</dbReference>
<dbReference type="InterPro" id="IPR050707">
    <property type="entry name" value="HTH_MetabolicPath_Reg"/>
</dbReference>
<dbReference type="SUPFAM" id="SSF46785">
    <property type="entry name" value="Winged helix' DNA-binding domain"/>
    <property type="match status" value="1"/>
</dbReference>
<dbReference type="OrthoDB" id="14763at2157"/>
<dbReference type="Gene3D" id="1.10.10.10">
    <property type="entry name" value="Winged helix-like DNA-binding domain superfamily/Winged helix DNA-binding domain"/>
    <property type="match status" value="1"/>
</dbReference>
<dbReference type="Pfam" id="PF01614">
    <property type="entry name" value="IclR_C"/>
    <property type="match status" value="1"/>
</dbReference>
<dbReference type="GO" id="GO:0045892">
    <property type="term" value="P:negative regulation of DNA-templated transcription"/>
    <property type="evidence" value="ECO:0007669"/>
    <property type="project" value="TreeGrafter"/>
</dbReference>
<dbReference type="InterPro" id="IPR005471">
    <property type="entry name" value="Tscrpt_reg_IclR_N"/>
</dbReference>
<accession>A0A4S3TPP5</accession>
<reference evidence="6 7" key="1">
    <citation type="submission" date="2018-10" db="EMBL/GenBank/DDBJ databases">
        <title>Natronolimnobius sp. XQ-INN 246 isolated from Inner Mongolia Autonomous Region of China.</title>
        <authorList>
            <person name="Xue Q."/>
        </authorList>
    </citation>
    <scope>NUCLEOTIDE SEQUENCE [LARGE SCALE GENOMIC DNA]</scope>
    <source>
        <strain evidence="6 7">XQ-INN 246</strain>
    </source>
</reference>
<gene>
    <name evidence="6" type="ORF">D8Y22_03430</name>
</gene>
<protein>
    <submittedName>
        <fullName evidence="6">IclR family transcriptional regulator</fullName>
    </submittedName>
</protein>
<organism evidence="6 7">
    <name type="scientific">Salinadaptatus halalkaliphilus</name>
    <dbReference type="NCBI Taxonomy" id="2419781"/>
    <lineage>
        <taxon>Archaea</taxon>
        <taxon>Methanobacteriati</taxon>
        <taxon>Methanobacteriota</taxon>
        <taxon>Stenosarchaea group</taxon>
        <taxon>Halobacteria</taxon>
        <taxon>Halobacteriales</taxon>
        <taxon>Natrialbaceae</taxon>
        <taxon>Salinadaptatus</taxon>
    </lineage>
</organism>
<dbReference type="Pfam" id="PF09339">
    <property type="entry name" value="HTH_IclR"/>
    <property type="match status" value="1"/>
</dbReference>
<comment type="caution">
    <text evidence="6">The sequence shown here is derived from an EMBL/GenBank/DDBJ whole genome shotgun (WGS) entry which is preliminary data.</text>
</comment>
<dbReference type="PANTHER" id="PTHR30136:SF35">
    <property type="entry name" value="HTH-TYPE TRANSCRIPTIONAL REGULATOR RV1719"/>
    <property type="match status" value="1"/>
</dbReference>
<keyword evidence="2" id="KW-0238">DNA-binding</keyword>
<evidence type="ECO:0000256" key="3">
    <source>
        <dbReference type="ARBA" id="ARBA00023163"/>
    </source>
</evidence>
<keyword evidence="7" id="KW-1185">Reference proteome</keyword>
<dbReference type="InterPro" id="IPR036390">
    <property type="entry name" value="WH_DNA-bd_sf"/>
</dbReference>
<evidence type="ECO:0000256" key="1">
    <source>
        <dbReference type="ARBA" id="ARBA00023015"/>
    </source>
</evidence>
<dbReference type="InterPro" id="IPR036388">
    <property type="entry name" value="WH-like_DNA-bd_sf"/>
</dbReference>
<dbReference type="InterPro" id="IPR029016">
    <property type="entry name" value="GAF-like_dom_sf"/>
</dbReference>
<dbReference type="CDD" id="cd00090">
    <property type="entry name" value="HTH_ARSR"/>
    <property type="match status" value="1"/>
</dbReference>
<proteinExistence type="predicted"/>
<keyword evidence="1" id="KW-0805">Transcription regulation</keyword>
<evidence type="ECO:0000313" key="7">
    <source>
        <dbReference type="Proteomes" id="UP000318864"/>
    </source>
</evidence>
<name>A0A4S3TPP5_9EURY</name>
<dbReference type="AlphaFoldDB" id="A0A4S3TPP5"/>
<dbReference type="EMBL" id="RBZW01000011">
    <property type="protein sequence ID" value="THE66334.1"/>
    <property type="molecule type" value="Genomic_DNA"/>
</dbReference>
<dbReference type="InterPro" id="IPR014757">
    <property type="entry name" value="Tscrpt_reg_IclR_C"/>
</dbReference>
<dbReference type="RefSeq" id="WP_141463315.1">
    <property type="nucleotide sequence ID" value="NZ_RBZW01000011.1"/>
</dbReference>
<dbReference type="PROSITE" id="PS51078">
    <property type="entry name" value="ICLR_ED"/>
    <property type="match status" value="1"/>
</dbReference>
<dbReference type="SMART" id="SM00346">
    <property type="entry name" value="HTH_ICLR"/>
    <property type="match status" value="1"/>
</dbReference>
<dbReference type="Gene3D" id="3.30.450.40">
    <property type="match status" value="1"/>
</dbReference>
<evidence type="ECO:0000313" key="6">
    <source>
        <dbReference type="EMBL" id="THE66334.1"/>
    </source>
</evidence>
<dbReference type="SUPFAM" id="SSF55781">
    <property type="entry name" value="GAF domain-like"/>
    <property type="match status" value="1"/>
</dbReference>
<sequence>MTPRSTPNRPIRSVETAFGIVEAISERNGAGVVELAEALDLAQSTVHDHLSTLVALEYVVQEGTEYRLGLKGLDHGVTARNRLSFFDTASEEMHALADDIDEVIWLYTEEYGQSVVIDDANREQGSGYDLARLGWRPPLHCTAAGKAILAHLSDDRIDRIVDHRGLPEQTPQTITTRAELDAELETIREQGYAINDEEHAEGIYAIGSPFVLDGAVLGAVTISGPSYRLSKPTVREPLVEALLDTTNQIELSLTYR</sequence>
<dbReference type="InterPro" id="IPR011991">
    <property type="entry name" value="ArsR-like_HTH"/>
</dbReference>
<dbReference type="Proteomes" id="UP000318864">
    <property type="component" value="Unassembled WGS sequence"/>
</dbReference>
<evidence type="ECO:0000259" key="5">
    <source>
        <dbReference type="PROSITE" id="PS51078"/>
    </source>
</evidence>
<dbReference type="GO" id="GO:0003677">
    <property type="term" value="F:DNA binding"/>
    <property type="evidence" value="ECO:0007669"/>
    <property type="project" value="UniProtKB-KW"/>
</dbReference>
<feature type="domain" description="HTH iclR-type" evidence="4">
    <location>
        <begin position="11"/>
        <end position="70"/>
    </location>
</feature>
<keyword evidence="3" id="KW-0804">Transcription</keyword>
<dbReference type="GO" id="GO:0003700">
    <property type="term" value="F:DNA-binding transcription factor activity"/>
    <property type="evidence" value="ECO:0007669"/>
    <property type="project" value="TreeGrafter"/>
</dbReference>